<name>A0A4P7QJP9_9CORY</name>
<sequence length="383" mass="39683">MKNPLDQLRAANPHPTAPLTPEEKARADATLQSILATTPASTPAKPHDELSARRARRRHQPWLAAAAVAGVVAVGAAGVIFVGGQPAVATAEEVLSRSADASLAQDKAADVGVTSRDFLQRSDSLDGATITTTYQVDNAGDITIDSHTQGAPAGALAAWSPDPAVDVAALKAVEPEQLRTYIDARFPSTARGALELLLTPGISSPQQAALYDILASLDGNEVGTVKPSPTGGEDELVTVIRDADRLSFSVLPATGQLVSVTGLVGDGVTTTVGSMAVLDCVSVVGLNGPESISLACGDGNQLVTELQWENWGADTAVATGIEWLNDCDPFCAEGTFRTTPATVTVSEPTSCGYNTRVYSKLELAFPQDPAREPATFNIGCARG</sequence>
<protein>
    <submittedName>
        <fullName evidence="3">Uncharacterized protein</fullName>
    </submittedName>
</protein>
<keyword evidence="2" id="KW-0472">Membrane</keyword>
<dbReference type="EMBL" id="CP039247">
    <property type="protein sequence ID" value="QCB29017.1"/>
    <property type="molecule type" value="Genomic_DNA"/>
</dbReference>
<keyword evidence="2" id="KW-1133">Transmembrane helix</keyword>
<dbReference type="Proteomes" id="UP000296352">
    <property type="component" value="Chromosome"/>
</dbReference>
<organism evidence="3 4">
    <name type="scientific">Corynebacterium endometrii</name>
    <dbReference type="NCBI Taxonomy" id="2488819"/>
    <lineage>
        <taxon>Bacteria</taxon>
        <taxon>Bacillati</taxon>
        <taxon>Actinomycetota</taxon>
        <taxon>Actinomycetes</taxon>
        <taxon>Mycobacteriales</taxon>
        <taxon>Corynebacteriaceae</taxon>
        <taxon>Corynebacterium</taxon>
    </lineage>
</organism>
<evidence type="ECO:0000313" key="4">
    <source>
        <dbReference type="Proteomes" id="UP000296352"/>
    </source>
</evidence>
<feature type="transmembrane region" description="Helical" evidence="2">
    <location>
        <begin position="62"/>
        <end position="83"/>
    </location>
</feature>
<dbReference type="RefSeq" id="WP_136141669.1">
    <property type="nucleotide sequence ID" value="NZ_CP039247.1"/>
</dbReference>
<feature type="region of interest" description="Disordered" evidence="1">
    <location>
        <begin position="1"/>
        <end position="56"/>
    </location>
</feature>
<feature type="compositionally biased region" description="Polar residues" evidence="1">
    <location>
        <begin position="30"/>
        <end position="41"/>
    </location>
</feature>
<gene>
    <name evidence="3" type="ORF">CENDO_08735</name>
</gene>
<dbReference type="KEGG" id="cee:CENDO_08735"/>
<dbReference type="AlphaFoldDB" id="A0A4P7QJP9"/>
<proteinExistence type="predicted"/>
<evidence type="ECO:0000313" key="3">
    <source>
        <dbReference type="EMBL" id="QCB29017.1"/>
    </source>
</evidence>
<evidence type="ECO:0000256" key="1">
    <source>
        <dbReference type="SAM" id="MobiDB-lite"/>
    </source>
</evidence>
<keyword evidence="2" id="KW-0812">Transmembrane</keyword>
<keyword evidence="4" id="KW-1185">Reference proteome</keyword>
<dbReference type="OrthoDB" id="5149662at2"/>
<accession>A0A4P7QJP9</accession>
<evidence type="ECO:0000256" key="2">
    <source>
        <dbReference type="SAM" id="Phobius"/>
    </source>
</evidence>
<reference evidence="3 4" key="1">
    <citation type="submission" date="2019-04" db="EMBL/GenBank/DDBJ databases">
        <title>Corynebacterium endometrii sp. nov., isolated from the uterus of a cow with endometritis.</title>
        <authorList>
            <person name="Ballas P."/>
            <person name="Ruckert C."/>
            <person name="Wagener K."/>
            <person name="Drillich M."/>
            <person name="Kaempfer P."/>
            <person name="Busse H.-J."/>
            <person name="Ehling-Schulz M."/>
        </authorList>
    </citation>
    <scope>NUCLEOTIDE SEQUENCE [LARGE SCALE GENOMIC DNA]</scope>
    <source>
        <strain evidence="3 4">LMM-1653</strain>
    </source>
</reference>